<dbReference type="Proteomes" id="UP001158576">
    <property type="component" value="Chromosome 1"/>
</dbReference>
<accession>A0ABN7SXR9</accession>
<dbReference type="SUPFAM" id="SSF54403">
    <property type="entry name" value="Cystatin/monellin"/>
    <property type="match status" value="1"/>
</dbReference>
<keyword evidence="4" id="KW-0646">Protease inhibitor</keyword>
<dbReference type="PANTHER" id="PTHR11414:SF21">
    <property type="entry name" value="CYSTATIN 14A, TANDEM DUPLICATE 1-RELATED"/>
    <property type="match status" value="1"/>
</dbReference>
<evidence type="ECO:0000256" key="1">
    <source>
        <dbReference type="ARBA" id="ARBA00004496"/>
    </source>
</evidence>
<evidence type="ECO:0000259" key="7">
    <source>
        <dbReference type="Pfam" id="PF00031"/>
    </source>
</evidence>
<evidence type="ECO:0000256" key="2">
    <source>
        <dbReference type="ARBA" id="ARBA00009403"/>
    </source>
</evidence>
<evidence type="ECO:0000313" key="9">
    <source>
        <dbReference type="Proteomes" id="UP001158576"/>
    </source>
</evidence>
<feature type="domain" description="Cystatin" evidence="7">
    <location>
        <begin position="4"/>
        <end position="85"/>
    </location>
</feature>
<protein>
    <submittedName>
        <fullName evidence="8">Oidioi.mRNA.OKI2018_I69.chr1.g2845.t1.cds</fullName>
    </submittedName>
</protein>
<proteinExistence type="inferred from homology"/>
<evidence type="ECO:0000256" key="4">
    <source>
        <dbReference type="ARBA" id="ARBA00022690"/>
    </source>
</evidence>
<name>A0ABN7SXR9_OIKDI</name>
<dbReference type="InterPro" id="IPR046350">
    <property type="entry name" value="Cystatin_sf"/>
</dbReference>
<gene>
    <name evidence="8" type="ORF">OKIOD_LOCUS11610</name>
</gene>
<dbReference type="EMBL" id="OU015566">
    <property type="protein sequence ID" value="CAG5106441.1"/>
    <property type="molecule type" value="Genomic_DNA"/>
</dbReference>
<dbReference type="InterPro" id="IPR001713">
    <property type="entry name" value="Prot_inh_stefin"/>
</dbReference>
<evidence type="ECO:0000313" key="8">
    <source>
        <dbReference type="EMBL" id="CAG5106441.1"/>
    </source>
</evidence>
<evidence type="ECO:0000256" key="3">
    <source>
        <dbReference type="ARBA" id="ARBA00022490"/>
    </source>
</evidence>
<keyword evidence="3" id="KW-0963">Cytoplasm</keyword>
<keyword evidence="9" id="KW-1185">Reference proteome</keyword>
<dbReference type="PANTHER" id="PTHR11414">
    <property type="entry name" value="CYSTATIN FAMILY MEMBER"/>
    <property type="match status" value="1"/>
</dbReference>
<evidence type="ECO:0000256" key="5">
    <source>
        <dbReference type="ARBA" id="ARBA00022704"/>
    </source>
</evidence>
<dbReference type="Gene3D" id="3.10.450.10">
    <property type="match status" value="1"/>
</dbReference>
<keyword evidence="5" id="KW-0789">Thiol protease inhibitor</keyword>
<sequence length="98" mass="10515">MLCGGPSDVKPVDDEVKAILEAVKADLAAKTGVEGDFVIHGYRTQTVAGTNFFIKCSAAGKFVHARVFKPLPHTNQPATLHSVQHGQSITESSSLEYF</sequence>
<comment type="subcellular location">
    <subcellularLocation>
        <location evidence="1">Cytoplasm</location>
    </subcellularLocation>
</comment>
<organism evidence="8 9">
    <name type="scientific">Oikopleura dioica</name>
    <name type="common">Tunicate</name>
    <dbReference type="NCBI Taxonomy" id="34765"/>
    <lineage>
        <taxon>Eukaryota</taxon>
        <taxon>Metazoa</taxon>
        <taxon>Chordata</taxon>
        <taxon>Tunicata</taxon>
        <taxon>Appendicularia</taxon>
        <taxon>Copelata</taxon>
        <taxon>Oikopleuridae</taxon>
        <taxon>Oikopleura</taxon>
    </lineage>
</organism>
<dbReference type="Pfam" id="PF00031">
    <property type="entry name" value="Cystatin"/>
    <property type="match status" value="1"/>
</dbReference>
<comment type="similarity">
    <text evidence="2">Belongs to the cystatin family.</text>
</comment>
<feature type="region of interest" description="Disordered" evidence="6">
    <location>
        <begin position="79"/>
        <end position="98"/>
    </location>
</feature>
<dbReference type="InterPro" id="IPR000010">
    <property type="entry name" value="Cystatin_dom"/>
</dbReference>
<evidence type="ECO:0000256" key="6">
    <source>
        <dbReference type="SAM" id="MobiDB-lite"/>
    </source>
</evidence>
<reference evidence="8 9" key="1">
    <citation type="submission" date="2021-04" db="EMBL/GenBank/DDBJ databases">
        <authorList>
            <person name="Bliznina A."/>
        </authorList>
    </citation>
    <scope>NUCLEOTIDE SEQUENCE [LARGE SCALE GENOMIC DNA]</scope>
</reference>